<feature type="region of interest" description="Disordered" evidence="1">
    <location>
        <begin position="214"/>
        <end position="251"/>
    </location>
</feature>
<dbReference type="InterPro" id="IPR019176">
    <property type="entry name" value="Cytochrome_B561-rel"/>
</dbReference>
<evidence type="ECO:0000313" key="3">
    <source>
        <dbReference type="Proteomes" id="UP001432027"/>
    </source>
</evidence>
<proteinExistence type="predicted"/>
<reference evidence="2" key="1">
    <citation type="submission" date="2023-10" db="EMBL/GenBank/DDBJ databases">
        <title>Genome assembly of Pristionchus species.</title>
        <authorList>
            <person name="Yoshida K."/>
            <person name="Sommer R.J."/>
        </authorList>
    </citation>
    <scope>NUCLEOTIDE SEQUENCE</scope>
    <source>
        <strain evidence="2">RS0144</strain>
    </source>
</reference>
<dbReference type="Pfam" id="PF09786">
    <property type="entry name" value="CytochromB561_N"/>
    <property type="match status" value="1"/>
</dbReference>
<sequence length="594" mass="62314">SRKSTVLTSTPAVTGATPPMTPQRGGRTGGENETGVISPIFPIPEKTIFGTPQQSPPVGLRNRRADYRPLYGASSPARPDLSWIDDHEFGGGKGVGGGGANRSTISLASARSQSTSFTSGPSSPSSTGVGLIADLASSAPFQARVAALPSTKMLTSIHTQEQVDVLLAQSRSDAAAAAATGAAGEKMNQSTSFYQAMLQLDGLELHPYQMSKDAAENKNDPYDVVYDDKGGVHLSPRASGTSPSGSDDTSRFRVELAAQRAAAVAAATAAGSASPIDGRRRRLSHHSSSSPSRGTSVEGTSSGGTGGGERGVGGGVGRKKRGDSHSALSESELARAEQRLRMWMVNTIVRPLNDGIKAMNKRFETDLALLHLRIGTSTVEQITAAMTAHPELVQTTLPYILPYLRLHTNQAYLVSRLASLSLGSCMADFSWASGGPQPVGTETTNGAAEKASLFSSPPTTRLAARPWNDSLPTDTQLILSLFGAYMDARVTSCAIVQGHNVDQPFSSRYTLVSPGKPTALHQSAGAFYVHLASLNPPSLEFVSVAVDGQATITTRSLFRALILFLAHAAYENDGKIDRLTLASPALNLDMVLNG</sequence>
<dbReference type="EMBL" id="BTSX01000003">
    <property type="protein sequence ID" value="GMS87480.1"/>
    <property type="molecule type" value="Genomic_DNA"/>
</dbReference>
<gene>
    <name evidence="2" type="ORF">PENTCL1PPCAC_9655</name>
</gene>
<feature type="compositionally biased region" description="Polar residues" evidence="1">
    <location>
        <begin position="1"/>
        <end position="12"/>
    </location>
</feature>
<dbReference type="PANTHER" id="PTHR21780:SF0">
    <property type="entry name" value="TRANSMEMBRANE PROTEIN 209"/>
    <property type="match status" value="1"/>
</dbReference>
<keyword evidence="3" id="KW-1185">Reference proteome</keyword>
<feature type="region of interest" description="Disordered" evidence="1">
    <location>
        <begin position="267"/>
        <end position="331"/>
    </location>
</feature>
<protein>
    <submittedName>
        <fullName evidence="2">Uncharacterized protein</fullName>
    </submittedName>
</protein>
<dbReference type="Proteomes" id="UP001432027">
    <property type="component" value="Unassembled WGS sequence"/>
</dbReference>
<dbReference type="AlphaFoldDB" id="A0AAV5T567"/>
<accession>A0AAV5T567</accession>
<feature type="non-terminal residue" evidence="2">
    <location>
        <position position="1"/>
    </location>
</feature>
<feature type="compositionally biased region" description="Basic and acidic residues" evidence="1">
    <location>
        <begin position="214"/>
        <end position="231"/>
    </location>
</feature>
<feature type="compositionally biased region" description="Low complexity" evidence="1">
    <location>
        <begin position="286"/>
        <end position="300"/>
    </location>
</feature>
<evidence type="ECO:0000256" key="1">
    <source>
        <dbReference type="SAM" id="MobiDB-lite"/>
    </source>
</evidence>
<feature type="region of interest" description="Disordered" evidence="1">
    <location>
        <begin position="1"/>
        <end position="38"/>
    </location>
</feature>
<dbReference type="GO" id="GO:0016020">
    <property type="term" value="C:membrane"/>
    <property type="evidence" value="ECO:0007669"/>
    <property type="project" value="TreeGrafter"/>
</dbReference>
<name>A0AAV5T567_9BILA</name>
<feature type="non-terminal residue" evidence="2">
    <location>
        <position position="594"/>
    </location>
</feature>
<evidence type="ECO:0000313" key="2">
    <source>
        <dbReference type="EMBL" id="GMS87480.1"/>
    </source>
</evidence>
<dbReference type="PANTHER" id="PTHR21780">
    <property type="entry name" value="TRANSMEMBRANE PROTEIN 209"/>
    <property type="match status" value="1"/>
</dbReference>
<feature type="compositionally biased region" description="Gly residues" evidence="1">
    <location>
        <begin position="301"/>
        <end position="316"/>
    </location>
</feature>
<organism evidence="2 3">
    <name type="scientific">Pristionchus entomophagus</name>
    <dbReference type="NCBI Taxonomy" id="358040"/>
    <lineage>
        <taxon>Eukaryota</taxon>
        <taxon>Metazoa</taxon>
        <taxon>Ecdysozoa</taxon>
        <taxon>Nematoda</taxon>
        <taxon>Chromadorea</taxon>
        <taxon>Rhabditida</taxon>
        <taxon>Rhabditina</taxon>
        <taxon>Diplogasteromorpha</taxon>
        <taxon>Diplogasteroidea</taxon>
        <taxon>Neodiplogasteridae</taxon>
        <taxon>Pristionchus</taxon>
    </lineage>
</organism>
<comment type="caution">
    <text evidence="2">The sequence shown here is derived from an EMBL/GenBank/DDBJ whole genome shotgun (WGS) entry which is preliminary data.</text>
</comment>